<name>A0A7Z0CZJ9_9MICO</name>
<comment type="subcellular location">
    <subcellularLocation>
        <location evidence="1">Cell membrane</location>
        <topology evidence="1">Multi-pass membrane protein</topology>
    </subcellularLocation>
</comment>
<gene>
    <name evidence="9" type="ORF">BJY26_000645</name>
</gene>
<protein>
    <submittedName>
        <fullName evidence="9">Multicomponent Na+:H+ antiporter subunit C</fullName>
    </submittedName>
</protein>
<feature type="compositionally biased region" description="Low complexity" evidence="7">
    <location>
        <begin position="143"/>
        <end position="154"/>
    </location>
</feature>
<evidence type="ECO:0000313" key="10">
    <source>
        <dbReference type="Proteomes" id="UP000539111"/>
    </source>
</evidence>
<evidence type="ECO:0000256" key="4">
    <source>
        <dbReference type="ARBA" id="ARBA00022692"/>
    </source>
</evidence>
<dbReference type="InterPro" id="IPR039428">
    <property type="entry name" value="NUOK/Mnh_C1-like"/>
</dbReference>
<dbReference type="NCBIfam" id="NF005929">
    <property type="entry name" value="PRK07946.1"/>
    <property type="match status" value="1"/>
</dbReference>
<organism evidence="9 10">
    <name type="scientific">Spelaeicoccus albus</name>
    <dbReference type="NCBI Taxonomy" id="1280376"/>
    <lineage>
        <taxon>Bacteria</taxon>
        <taxon>Bacillati</taxon>
        <taxon>Actinomycetota</taxon>
        <taxon>Actinomycetes</taxon>
        <taxon>Micrococcales</taxon>
        <taxon>Brevibacteriaceae</taxon>
        <taxon>Spelaeicoccus</taxon>
    </lineage>
</organism>
<dbReference type="Gene3D" id="1.10.287.3510">
    <property type="match status" value="1"/>
</dbReference>
<evidence type="ECO:0000256" key="6">
    <source>
        <dbReference type="ARBA" id="ARBA00023136"/>
    </source>
</evidence>
<keyword evidence="10" id="KW-1185">Reference proteome</keyword>
<dbReference type="GO" id="GO:0005886">
    <property type="term" value="C:plasma membrane"/>
    <property type="evidence" value="ECO:0007669"/>
    <property type="project" value="UniProtKB-SubCell"/>
</dbReference>
<keyword evidence="3" id="KW-1003">Cell membrane</keyword>
<feature type="transmembrane region" description="Helical" evidence="8">
    <location>
        <begin position="30"/>
        <end position="52"/>
    </location>
</feature>
<evidence type="ECO:0000256" key="2">
    <source>
        <dbReference type="ARBA" id="ARBA00010388"/>
    </source>
</evidence>
<proteinExistence type="inferred from homology"/>
<comment type="caution">
    <text evidence="9">The sequence shown here is derived from an EMBL/GenBank/DDBJ whole genome shotgun (WGS) entry which is preliminary data.</text>
</comment>
<feature type="region of interest" description="Disordered" evidence="7">
    <location>
        <begin position="120"/>
        <end position="154"/>
    </location>
</feature>
<accession>A0A7Z0CZJ9</accession>
<dbReference type="Pfam" id="PF00420">
    <property type="entry name" value="Oxidored_q2"/>
    <property type="match status" value="1"/>
</dbReference>
<comment type="similarity">
    <text evidence="2">Belongs to the CPA3 antiporters (TC 2.A.63) subunit C family.</text>
</comment>
<sequence>MNASLALLVLVAILVACGTYLLLDRSLTRVLLGTLLIGNGVNVLVLMMGGYPGSAPIVQGGHLSTDGMSDPLPQALILTAIVITFGISAFILAMIYRSWRLAREDVVADDEGDVRIAEEALAEGTSGGEASTGDEDYTDTEFGAATAAGRGDGA</sequence>
<evidence type="ECO:0000256" key="3">
    <source>
        <dbReference type="ARBA" id="ARBA00022475"/>
    </source>
</evidence>
<reference evidence="9 10" key="1">
    <citation type="submission" date="2020-07" db="EMBL/GenBank/DDBJ databases">
        <title>Sequencing the genomes of 1000 actinobacteria strains.</title>
        <authorList>
            <person name="Klenk H.-P."/>
        </authorList>
    </citation>
    <scope>NUCLEOTIDE SEQUENCE [LARGE SCALE GENOMIC DNA]</scope>
    <source>
        <strain evidence="9 10">DSM 26341</strain>
    </source>
</reference>
<dbReference type="RefSeq" id="WP_179425613.1">
    <property type="nucleotide sequence ID" value="NZ_JACBZP010000001.1"/>
</dbReference>
<dbReference type="EMBL" id="JACBZP010000001">
    <property type="protein sequence ID" value="NYI66339.1"/>
    <property type="molecule type" value="Genomic_DNA"/>
</dbReference>
<feature type="transmembrane region" description="Helical" evidence="8">
    <location>
        <begin position="6"/>
        <end position="23"/>
    </location>
</feature>
<dbReference type="Proteomes" id="UP000539111">
    <property type="component" value="Unassembled WGS sequence"/>
</dbReference>
<evidence type="ECO:0000256" key="7">
    <source>
        <dbReference type="SAM" id="MobiDB-lite"/>
    </source>
</evidence>
<evidence type="ECO:0000256" key="8">
    <source>
        <dbReference type="SAM" id="Phobius"/>
    </source>
</evidence>
<evidence type="ECO:0000256" key="1">
    <source>
        <dbReference type="ARBA" id="ARBA00004651"/>
    </source>
</evidence>
<dbReference type="PANTHER" id="PTHR34583">
    <property type="entry name" value="ANTIPORTER SUBUNIT MNHC2-RELATED"/>
    <property type="match status" value="1"/>
</dbReference>
<evidence type="ECO:0000313" key="9">
    <source>
        <dbReference type="EMBL" id="NYI66339.1"/>
    </source>
</evidence>
<keyword evidence="4 8" id="KW-0812">Transmembrane</keyword>
<feature type="transmembrane region" description="Helical" evidence="8">
    <location>
        <begin position="72"/>
        <end position="96"/>
    </location>
</feature>
<dbReference type="InterPro" id="IPR050601">
    <property type="entry name" value="CPA3_antiporter_subunitC"/>
</dbReference>
<keyword evidence="6 8" id="KW-0472">Membrane</keyword>
<dbReference type="AlphaFoldDB" id="A0A7Z0CZJ9"/>
<dbReference type="PANTHER" id="PTHR34583:SF2">
    <property type="entry name" value="ANTIPORTER SUBUNIT MNHC2-RELATED"/>
    <property type="match status" value="1"/>
</dbReference>
<evidence type="ECO:0000256" key="5">
    <source>
        <dbReference type="ARBA" id="ARBA00022989"/>
    </source>
</evidence>
<keyword evidence="5 8" id="KW-1133">Transmembrane helix</keyword>